<name>A0A4D6LF16_VIGUN</name>
<sequence length="63" mass="6732">MTASVSGTTGQMNVEPAPTTGTIVLWTKPPLTYMTKCCNALYNSPIYSKVDKISGTSKPSAYK</sequence>
<gene>
    <name evidence="1" type="ORF">DEO72_LG3g1691</name>
</gene>
<evidence type="ECO:0000313" key="1">
    <source>
        <dbReference type="EMBL" id="QCD87157.1"/>
    </source>
</evidence>
<evidence type="ECO:0000313" key="2">
    <source>
        <dbReference type="Proteomes" id="UP000501690"/>
    </source>
</evidence>
<dbReference type="AlphaFoldDB" id="A0A4D6LF16"/>
<protein>
    <submittedName>
        <fullName evidence="1">Uncharacterized protein</fullName>
    </submittedName>
</protein>
<dbReference type="EMBL" id="CP039347">
    <property type="protein sequence ID" value="QCD87157.1"/>
    <property type="molecule type" value="Genomic_DNA"/>
</dbReference>
<reference evidence="1 2" key="1">
    <citation type="submission" date="2019-04" db="EMBL/GenBank/DDBJ databases">
        <title>An improved genome assembly and genetic linkage map for asparagus bean, Vigna unguiculata ssp. sesquipedialis.</title>
        <authorList>
            <person name="Xia Q."/>
            <person name="Zhang R."/>
            <person name="Dong Y."/>
        </authorList>
    </citation>
    <scope>NUCLEOTIDE SEQUENCE [LARGE SCALE GENOMIC DNA]</scope>
    <source>
        <tissue evidence="1">Leaf</tissue>
    </source>
</reference>
<proteinExistence type="predicted"/>
<accession>A0A4D6LF16</accession>
<dbReference type="Proteomes" id="UP000501690">
    <property type="component" value="Linkage Group LG3"/>
</dbReference>
<keyword evidence="2" id="KW-1185">Reference proteome</keyword>
<organism evidence="1 2">
    <name type="scientific">Vigna unguiculata</name>
    <name type="common">Cowpea</name>
    <dbReference type="NCBI Taxonomy" id="3917"/>
    <lineage>
        <taxon>Eukaryota</taxon>
        <taxon>Viridiplantae</taxon>
        <taxon>Streptophyta</taxon>
        <taxon>Embryophyta</taxon>
        <taxon>Tracheophyta</taxon>
        <taxon>Spermatophyta</taxon>
        <taxon>Magnoliopsida</taxon>
        <taxon>eudicotyledons</taxon>
        <taxon>Gunneridae</taxon>
        <taxon>Pentapetalae</taxon>
        <taxon>rosids</taxon>
        <taxon>fabids</taxon>
        <taxon>Fabales</taxon>
        <taxon>Fabaceae</taxon>
        <taxon>Papilionoideae</taxon>
        <taxon>50 kb inversion clade</taxon>
        <taxon>NPAAA clade</taxon>
        <taxon>indigoferoid/millettioid clade</taxon>
        <taxon>Phaseoleae</taxon>
        <taxon>Vigna</taxon>
    </lineage>
</organism>